<name>A0A5C6GMG5_METRR</name>
<organism evidence="3 4">
    <name type="scientific">Metarhizium rileyi (strain RCEF 4871)</name>
    <name type="common">Nomuraea rileyi</name>
    <dbReference type="NCBI Taxonomy" id="1649241"/>
    <lineage>
        <taxon>Eukaryota</taxon>
        <taxon>Fungi</taxon>
        <taxon>Dikarya</taxon>
        <taxon>Ascomycota</taxon>
        <taxon>Pezizomycotina</taxon>
        <taxon>Sordariomycetes</taxon>
        <taxon>Hypocreomycetidae</taxon>
        <taxon>Hypocreales</taxon>
        <taxon>Clavicipitaceae</taxon>
        <taxon>Metarhizium</taxon>
    </lineage>
</organism>
<dbReference type="InterPro" id="IPR009057">
    <property type="entry name" value="Homeodomain-like_sf"/>
</dbReference>
<dbReference type="Proteomes" id="UP000317257">
    <property type="component" value="Unassembled WGS sequence"/>
</dbReference>
<gene>
    <name evidence="3" type="ORF">ED733_007238</name>
</gene>
<dbReference type="SUPFAM" id="SSF46689">
    <property type="entry name" value="Homeodomain-like"/>
    <property type="match status" value="1"/>
</dbReference>
<feature type="region of interest" description="Disordered" evidence="1">
    <location>
        <begin position="108"/>
        <end position="166"/>
    </location>
</feature>
<feature type="compositionally biased region" description="Polar residues" evidence="1">
    <location>
        <begin position="252"/>
        <end position="266"/>
    </location>
</feature>
<protein>
    <recommendedName>
        <fullName evidence="2">Myb-like domain-containing protein</fullName>
    </recommendedName>
</protein>
<evidence type="ECO:0000256" key="1">
    <source>
        <dbReference type="SAM" id="MobiDB-lite"/>
    </source>
</evidence>
<feature type="compositionally biased region" description="Basic and acidic residues" evidence="1">
    <location>
        <begin position="267"/>
        <end position="276"/>
    </location>
</feature>
<dbReference type="PROSITE" id="PS50090">
    <property type="entry name" value="MYB_LIKE"/>
    <property type="match status" value="1"/>
</dbReference>
<reference evidence="4" key="1">
    <citation type="submission" date="2018-12" db="EMBL/GenBank/DDBJ databases">
        <title>The complete genome of Metarhizium rileyi, a key fungal pathogen of Lepidoptera.</title>
        <authorList>
            <person name="Binneck E."/>
            <person name="Lastra C.C.L."/>
            <person name="Sosa-Gomez D.R."/>
        </authorList>
    </citation>
    <scope>NUCLEOTIDE SEQUENCE [LARGE SCALE GENOMIC DNA]</scope>
    <source>
        <strain evidence="4">Cep018-CH2</strain>
    </source>
</reference>
<accession>A0A5C6GMG5</accession>
<evidence type="ECO:0000313" key="4">
    <source>
        <dbReference type="Proteomes" id="UP000317257"/>
    </source>
</evidence>
<feature type="region of interest" description="Disordered" evidence="1">
    <location>
        <begin position="1"/>
        <end position="39"/>
    </location>
</feature>
<evidence type="ECO:0000259" key="2">
    <source>
        <dbReference type="PROSITE" id="PS50090"/>
    </source>
</evidence>
<feature type="compositionally biased region" description="Polar residues" evidence="1">
    <location>
        <begin position="142"/>
        <end position="153"/>
    </location>
</feature>
<proteinExistence type="predicted"/>
<feature type="domain" description="Myb-like" evidence="2">
    <location>
        <begin position="166"/>
        <end position="210"/>
    </location>
</feature>
<feature type="region of interest" description="Disordered" evidence="1">
    <location>
        <begin position="235"/>
        <end position="276"/>
    </location>
</feature>
<feature type="compositionally biased region" description="Polar residues" evidence="1">
    <location>
        <begin position="1"/>
        <end position="10"/>
    </location>
</feature>
<feature type="compositionally biased region" description="Polar residues" evidence="1">
    <location>
        <begin position="23"/>
        <end position="39"/>
    </location>
</feature>
<sequence>MSDTDTSYSADSVPMDGECDGATVSSNDEGTSTNHGSITDESATACEKDHQTIVCMKHCLKNDKRCLKEKPNNIKGSSCQKNKAKTIDSSTCGKSNASSESTIATIETTSCPGTSDDDASVNAVDSSSGTGETDAKAIIADDSNSQDQPTSIGSHEDSDTKANGSSDWTISEDLLLRGMKQSTDELSWADIGSSLNRNKDDVKARWEAIKDRTPQHHNITADEESDCIAGRTDDRVHKAAKPSKGATVPVSRAQSADDTLSGNEASSESRHGTDEHRRQKRYLYDCVYKALYPTDVEGGENEYLAERDRAMLATIACMHTTNRLLEMKASLMNATGADVPIAVLRDWYKETWASQEDYHRLVLQQEDSDERVEKWIGGISMEEGC</sequence>
<dbReference type="InterPro" id="IPR001005">
    <property type="entry name" value="SANT/Myb"/>
</dbReference>
<dbReference type="AlphaFoldDB" id="A0A5C6GMG5"/>
<dbReference type="EMBL" id="SBHS01000003">
    <property type="protein sequence ID" value="TWU77506.1"/>
    <property type="molecule type" value="Genomic_DNA"/>
</dbReference>
<evidence type="ECO:0000313" key="3">
    <source>
        <dbReference type="EMBL" id="TWU77506.1"/>
    </source>
</evidence>
<comment type="caution">
    <text evidence="3">The sequence shown here is derived from an EMBL/GenBank/DDBJ whole genome shotgun (WGS) entry which is preliminary data.</text>
</comment>